<gene>
    <name evidence="2" type="ORF">SCE1572_48420</name>
</gene>
<sequence length="39" mass="4179">MSRAARPSLFARRAFGDEDPATLAEPGESIDDTEAADLE</sequence>
<feature type="region of interest" description="Disordered" evidence="1">
    <location>
        <begin position="1"/>
        <end position="39"/>
    </location>
</feature>
<proteinExistence type="predicted"/>
<organism evidence="2 3">
    <name type="scientific">Sorangium cellulosum So0157-2</name>
    <dbReference type="NCBI Taxonomy" id="1254432"/>
    <lineage>
        <taxon>Bacteria</taxon>
        <taxon>Pseudomonadati</taxon>
        <taxon>Myxococcota</taxon>
        <taxon>Polyangia</taxon>
        <taxon>Polyangiales</taxon>
        <taxon>Polyangiaceae</taxon>
        <taxon>Sorangium</taxon>
    </lineage>
</organism>
<dbReference type="KEGG" id="scu:SCE1572_48420"/>
<dbReference type="HOGENOM" id="CLU_3317153_0_0_7"/>
<reference evidence="2 3" key="1">
    <citation type="journal article" date="2013" name="Sci. Rep.">
        <title>Extraordinary expansion of a Sorangium cellulosum genome from an alkaline milieu.</title>
        <authorList>
            <person name="Han K."/>
            <person name="Li Z.F."/>
            <person name="Peng R."/>
            <person name="Zhu L.P."/>
            <person name="Zhou T."/>
            <person name="Wang L.G."/>
            <person name="Li S.G."/>
            <person name="Zhang X.B."/>
            <person name="Hu W."/>
            <person name="Wu Z.H."/>
            <person name="Qin N."/>
            <person name="Li Y.Z."/>
        </authorList>
    </citation>
    <scope>NUCLEOTIDE SEQUENCE [LARGE SCALE GENOMIC DNA]</scope>
    <source>
        <strain evidence="2 3">So0157-2</strain>
    </source>
</reference>
<evidence type="ECO:0000256" key="1">
    <source>
        <dbReference type="SAM" id="MobiDB-lite"/>
    </source>
</evidence>
<evidence type="ECO:0000313" key="2">
    <source>
        <dbReference type="EMBL" id="AGP41641.1"/>
    </source>
</evidence>
<dbReference type="STRING" id="1254432.SCE1572_48420"/>
<feature type="compositionally biased region" description="Acidic residues" evidence="1">
    <location>
        <begin position="28"/>
        <end position="39"/>
    </location>
</feature>
<protein>
    <submittedName>
        <fullName evidence="2">Uncharacterized protein</fullName>
    </submittedName>
</protein>
<dbReference type="EMBL" id="CP003969">
    <property type="protein sequence ID" value="AGP41641.1"/>
    <property type="molecule type" value="Genomic_DNA"/>
</dbReference>
<dbReference type="AlphaFoldDB" id="S4YBD5"/>
<accession>S4YBD5</accession>
<dbReference type="Proteomes" id="UP000014803">
    <property type="component" value="Chromosome"/>
</dbReference>
<name>S4YBD5_SORCE</name>
<evidence type="ECO:0000313" key="3">
    <source>
        <dbReference type="Proteomes" id="UP000014803"/>
    </source>
</evidence>
<dbReference type="PATRIC" id="fig|1254432.3.peg.10920"/>